<accession>A0A8H7ZTW2</accession>
<dbReference type="Proteomes" id="UP000673691">
    <property type="component" value="Unassembled WGS sequence"/>
</dbReference>
<feature type="region of interest" description="Disordered" evidence="1">
    <location>
        <begin position="1"/>
        <end position="126"/>
    </location>
</feature>
<evidence type="ECO:0000313" key="2">
    <source>
        <dbReference type="EMBL" id="KAG5458943.1"/>
    </source>
</evidence>
<proteinExistence type="predicted"/>
<organism evidence="2 3">
    <name type="scientific">Olpidium bornovanus</name>
    <dbReference type="NCBI Taxonomy" id="278681"/>
    <lineage>
        <taxon>Eukaryota</taxon>
        <taxon>Fungi</taxon>
        <taxon>Fungi incertae sedis</taxon>
        <taxon>Olpidiomycota</taxon>
        <taxon>Olpidiomycotina</taxon>
        <taxon>Olpidiomycetes</taxon>
        <taxon>Olpidiales</taxon>
        <taxon>Olpidiaceae</taxon>
        <taxon>Olpidium</taxon>
    </lineage>
</organism>
<comment type="caution">
    <text evidence="2">The sequence shown here is derived from an EMBL/GenBank/DDBJ whole genome shotgun (WGS) entry which is preliminary data.</text>
</comment>
<feature type="compositionally biased region" description="Low complexity" evidence="1">
    <location>
        <begin position="1"/>
        <end position="10"/>
    </location>
</feature>
<evidence type="ECO:0000313" key="3">
    <source>
        <dbReference type="Proteomes" id="UP000673691"/>
    </source>
</evidence>
<protein>
    <submittedName>
        <fullName evidence="2">Uncharacterized protein</fullName>
    </submittedName>
</protein>
<sequence>DEFDARAALAEPEREPSAGAPVSSLERDLDRTRATARSGYSGGKGEASDALGASRGEGGAGEALCASRGEGGAGDALGRNRGVGEAGAALGTSRGERGVRPAHLEAPRERDRDRGVILTGRVTGTA</sequence>
<feature type="non-terminal residue" evidence="2">
    <location>
        <position position="1"/>
    </location>
</feature>
<dbReference type="AlphaFoldDB" id="A0A8H7ZTW2"/>
<name>A0A8H7ZTW2_9FUNG</name>
<evidence type="ECO:0000256" key="1">
    <source>
        <dbReference type="SAM" id="MobiDB-lite"/>
    </source>
</evidence>
<feature type="compositionally biased region" description="Basic and acidic residues" evidence="1">
    <location>
        <begin position="94"/>
        <end position="115"/>
    </location>
</feature>
<dbReference type="EMBL" id="JAEFCI010007653">
    <property type="protein sequence ID" value="KAG5458943.1"/>
    <property type="molecule type" value="Genomic_DNA"/>
</dbReference>
<keyword evidence="3" id="KW-1185">Reference proteome</keyword>
<reference evidence="2 3" key="1">
    <citation type="journal article" name="Sci. Rep.">
        <title>Genome-scale phylogenetic analyses confirm Olpidium as the closest living zoosporic fungus to the non-flagellated, terrestrial fungi.</title>
        <authorList>
            <person name="Chang Y."/>
            <person name="Rochon D."/>
            <person name="Sekimoto S."/>
            <person name="Wang Y."/>
            <person name="Chovatia M."/>
            <person name="Sandor L."/>
            <person name="Salamov A."/>
            <person name="Grigoriev I.V."/>
            <person name="Stajich J.E."/>
            <person name="Spatafora J.W."/>
        </authorList>
    </citation>
    <scope>NUCLEOTIDE SEQUENCE [LARGE SCALE GENOMIC DNA]</scope>
    <source>
        <strain evidence="2">S191</strain>
    </source>
</reference>
<gene>
    <name evidence="2" type="ORF">BJ554DRAFT_744</name>
</gene>